<name>A0A926IBI8_9FIRM</name>
<dbReference type="InterPro" id="IPR001322">
    <property type="entry name" value="Lamin_tail_dom"/>
</dbReference>
<dbReference type="GO" id="GO:0006508">
    <property type="term" value="P:proteolysis"/>
    <property type="evidence" value="ECO:0007669"/>
    <property type="project" value="UniProtKB-KW"/>
</dbReference>
<feature type="domain" description="PDZ" evidence="4">
    <location>
        <begin position="266"/>
        <end position="351"/>
    </location>
</feature>
<dbReference type="Proteomes" id="UP000660861">
    <property type="component" value="Unassembled WGS sequence"/>
</dbReference>
<keyword evidence="7" id="KW-1185">Reference proteome</keyword>
<dbReference type="SMART" id="SM00228">
    <property type="entry name" value="PDZ"/>
    <property type="match status" value="1"/>
</dbReference>
<accession>A0A926IBI8</accession>
<evidence type="ECO:0000313" key="7">
    <source>
        <dbReference type="Proteomes" id="UP000660861"/>
    </source>
</evidence>
<proteinExistence type="predicted"/>
<dbReference type="SUPFAM" id="SSF50156">
    <property type="entry name" value="PDZ domain-like"/>
    <property type="match status" value="1"/>
</dbReference>
<reference evidence="6" key="1">
    <citation type="submission" date="2020-08" db="EMBL/GenBank/DDBJ databases">
        <title>Genome public.</title>
        <authorList>
            <person name="Liu C."/>
            <person name="Sun Q."/>
        </authorList>
    </citation>
    <scope>NUCLEOTIDE SEQUENCE</scope>
    <source>
        <strain evidence="6">NSJ-54</strain>
    </source>
</reference>
<dbReference type="InterPro" id="IPR009003">
    <property type="entry name" value="Peptidase_S1_PA"/>
</dbReference>
<dbReference type="GO" id="GO:0004252">
    <property type="term" value="F:serine-type endopeptidase activity"/>
    <property type="evidence" value="ECO:0007669"/>
    <property type="project" value="InterPro"/>
</dbReference>
<dbReference type="PROSITE" id="PS51841">
    <property type="entry name" value="LTD"/>
    <property type="match status" value="1"/>
</dbReference>
<evidence type="ECO:0000256" key="3">
    <source>
        <dbReference type="SAM" id="MobiDB-lite"/>
    </source>
</evidence>
<feature type="region of interest" description="Disordered" evidence="3">
    <location>
        <begin position="363"/>
        <end position="394"/>
    </location>
</feature>
<dbReference type="PRINTS" id="PR00834">
    <property type="entry name" value="PROTEASES2C"/>
</dbReference>
<comment type="caution">
    <text evidence="6">The sequence shown here is derived from an EMBL/GenBank/DDBJ whole genome shotgun (WGS) entry which is preliminary data.</text>
</comment>
<dbReference type="AlphaFoldDB" id="A0A926IBI8"/>
<dbReference type="PANTHER" id="PTHR43343">
    <property type="entry name" value="PEPTIDASE S12"/>
    <property type="match status" value="1"/>
</dbReference>
<keyword evidence="1" id="KW-0645">Protease</keyword>
<evidence type="ECO:0000256" key="2">
    <source>
        <dbReference type="ARBA" id="ARBA00022801"/>
    </source>
</evidence>
<dbReference type="Pfam" id="PF13180">
    <property type="entry name" value="PDZ_2"/>
    <property type="match status" value="1"/>
</dbReference>
<gene>
    <name evidence="6" type="ORF">H8709_05230</name>
</gene>
<dbReference type="Gene3D" id="2.30.42.10">
    <property type="match status" value="1"/>
</dbReference>
<dbReference type="InterPro" id="IPR001940">
    <property type="entry name" value="Peptidase_S1C"/>
</dbReference>
<dbReference type="EMBL" id="JACRTC010000003">
    <property type="protein sequence ID" value="MBC8570227.1"/>
    <property type="molecule type" value="Genomic_DNA"/>
</dbReference>
<dbReference type="SUPFAM" id="SSF50494">
    <property type="entry name" value="Trypsin-like serine proteases"/>
    <property type="match status" value="1"/>
</dbReference>
<keyword evidence="2" id="KW-0378">Hydrolase</keyword>
<dbReference type="Gene3D" id="2.40.10.120">
    <property type="match status" value="1"/>
</dbReference>
<protein>
    <submittedName>
        <fullName evidence="6">Trypsin-like peptidase domain-containing protein</fullName>
    </submittedName>
</protein>
<dbReference type="InterPro" id="IPR001478">
    <property type="entry name" value="PDZ"/>
</dbReference>
<evidence type="ECO:0000259" key="5">
    <source>
        <dbReference type="PROSITE" id="PS51841"/>
    </source>
</evidence>
<organism evidence="6 7">
    <name type="scientific">Zongyangia hominis</name>
    <dbReference type="NCBI Taxonomy" id="2763677"/>
    <lineage>
        <taxon>Bacteria</taxon>
        <taxon>Bacillati</taxon>
        <taxon>Bacillota</taxon>
        <taxon>Clostridia</taxon>
        <taxon>Eubacteriales</taxon>
        <taxon>Oscillospiraceae</taxon>
        <taxon>Zongyangia</taxon>
    </lineage>
</organism>
<evidence type="ECO:0000313" key="6">
    <source>
        <dbReference type="EMBL" id="MBC8570227.1"/>
    </source>
</evidence>
<dbReference type="Pfam" id="PF13365">
    <property type="entry name" value="Trypsin_2"/>
    <property type="match status" value="1"/>
</dbReference>
<dbReference type="InterPro" id="IPR036034">
    <property type="entry name" value="PDZ_sf"/>
</dbReference>
<dbReference type="InterPro" id="IPR051201">
    <property type="entry name" value="Chloro_Bact_Ser_Proteases"/>
</dbReference>
<evidence type="ECO:0000256" key="1">
    <source>
        <dbReference type="ARBA" id="ARBA00022670"/>
    </source>
</evidence>
<feature type="domain" description="LTD" evidence="5">
    <location>
        <begin position="45"/>
        <end position="266"/>
    </location>
</feature>
<sequence>MSVRAAAVMMAVGITAAGAAGFGGGYLANSLAGNHMTAPQNGNSTPPASTVSANTSSLSVAQIAEMNGNSVVEITTESVSNGGFFMQQYISSGAGSGVIISEDGYIITNNHVIEGASTVKVRLKNGDTYDATLVGTDAQTDVAVIKIDAKDLTPVTMGDSDTLQVGQTAVAIGNPLGELGGTVTNGIISALDREITLDGKQMNLLQTNAAINPGNSGGGLFNDKGELIGLVVAKSTGENVEGLGFAIPVNDVKNVIDNLIDYGYVKGRFALGVTTLDITSQEAQMKYQVDKQGVYVQQVNVGGNAELAGIQAGDRIVSVDGTAIESGSQLKDIIQSHTAGDKITMVVERNGQQVSLAVTLAETTPNQNGASGQNDASGGSGQLPGDGAIPDRGN</sequence>
<evidence type="ECO:0000259" key="4">
    <source>
        <dbReference type="PROSITE" id="PS50106"/>
    </source>
</evidence>
<dbReference type="PROSITE" id="PS50106">
    <property type="entry name" value="PDZ"/>
    <property type="match status" value="1"/>
</dbReference>
<dbReference type="PANTHER" id="PTHR43343:SF3">
    <property type="entry name" value="PROTEASE DO-LIKE 8, CHLOROPLASTIC"/>
    <property type="match status" value="1"/>
</dbReference>
<feature type="compositionally biased region" description="Polar residues" evidence="3">
    <location>
        <begin position="363"/>
        <end position="377"/>
    </location>
</feature>